<dbReference type="SMART" id="SM00347">
    <property type="entry name" value="HTH_MARR"/>
    <property type="match status" value="1"/>
</dbReference>
<dbReference type="OrthoDB" id="9786071at2"/>
<dbReference type="GO" id="GO:0003700">
    <property type="term" value="F:DNA-binding transcription factor activity"/>
    <property type="evidence" value="ECO:0007669"/>
    <property type="project" value="InterPro"/>
</dbReference>
<evidence type="ECO:0000256" key="3">
    <source>
        <dbReference type="ARBA" id="ARBA00023163"/>
    </source>
</evidence>
<accession>A0A4Q8Q9H0</accession>
<feature type="domain" description="HTH marR-type" evidence="4">
    <location>
        <begin position="16"/>
        <end position="149"/>
    </location>
</feature>
<dbReference type="RefSeq" id="WP_130615648.1">
    <property type="nucleotide sequence ID" value="NZ_SGIU01000002.1"/>
</dbReference>
<dbReference type="PANTHER" id="PTHR42756">
    <property type="entry name" value="TRANSCRIPTIONAL REGULATOR, MARR"/>
    <property type="match status" value="1"/>
</dbReference>
<evidence type="ECO:0000256" key="1">
    <source>
        <dbReference type="ARBA" id="ARBA00023015"/>
    </source>
</evidence>
<dbReference type="Gene3D" id="1.10.10.10">
    <property type="entry name" value="Winged helix-like DNA-binding domain superfamily/Winged helix DNA-binding domain"/>
    <property type="match status" value="1"/>
</dbReference>
<name>A0A4Q8Q9H0_9FLAO</name>
<dbReference type="PROSITE" id="PS50995">
    <property type="entry name" value="HTH_MARR_2"/>
    <property type="match status" value="1"/>
</dbReference>
<evidence type="ECO:0000313" key="5">
    <source>
        <dbReference type="EMBL" id="TAI46912.1"/>
    </source>
</evidence>
<dbReference type="Pfam" id="PF12802">
    <property type="entry name" value="MarR_2"/>
    <property type="match status" value="1"/>
</dbReference>
<gene>
    <name evidence="5" type="ORF">EW142_09430</name>
</gene>
<sequence>MKKKVFDPKLQETDLAGKIGAGLERVSQAFKVLLWEKAKAFGLSPIQIQILVFVAHHHRELANVSHLAQEFNVTKPTISDAVRVLGKKELIIKDHSSADSRSYTILLSDKGNEVVARTEDFAQPIYEQINQLEGAEQTELFRLLSKVIYQFNQKGILSVQRTCFACKFYSKSANGHYCNLLVQPLKEEEIRLDCLEFESKS</sequence>
<dbReference type="AlphaFoldDB" id="A0A4Q8Q9H0"/>
<keyword evidence="3" id="KW-0804">Transcription</keyword>
<protein>
    <submittedName>
        <fullName evidence="5">MarR family transcriptional regulator</fullName>
    </submittedName>
</protein>
<dbReference type="GO" id="GO:0003677">
    <property type="term" value="F:DNA binding"/>
    <property type="evidence" value="ECO:0007669"/>
    <property type="project" value="UniProtKB-KW"/>
</dbReference>
<comment type="caution">
    <text evidence="5">The sequence shown here is derived from an EMBL/GenBank/DDBJ whole genome shotgun (WGS) entry which is preliminary data.</text>
</comment>
<dbReference type="InterPro" id="IPR000835">
    <property type="entry name" value="HTH_MarR-typ"/>
</dbReference>
<evidence type="ECO:0000256" key="2">
    <source>
        <dbReference type="ARBA" id="ARBA00023125"/>
    </source>
</evidence>
<dbReference type="InterPro" id="IPR036390">
    <property type="entry name" value="WH_DNA-bd_sf"/>
</dbReference>
<dbReference type="Proteomes" id="UP000291981">
    <property type="component" value="Unassembled WGS sequence"/>
</dbReference>
<keyword evidence="6" id="KW-1185">Reference proteome</keyword>
<keyword evidence="2" id="KW-0238">DNA-binding</keyword>
<dbReference type="SUPFAM" id="SSF46785">
    <property type="entry name" value="Winged helix' DNA-binding domain"/>
    <property type="match status" value="1"/>
</dbReference>
<evidence type="ECO:0000313" key="6">
    <source>
        <dbReference type="Proteomes" id="UP000291981"/>
    </source>
</evidence>
<proteinExistence type="predicted"/>
<keyword evidence="1" id="KW-0805">Transcription regulation</keyword>
<reference evidence="5 6" key="1">
    <citation type="submission" date="2019-02" db="EMBL/GenBank/DDBJ databases">
        <title>Draft genome sequence of Muricauda sp. 176CP4-71.</title>
        <authorList>
            <person name="Park J.-S."/>
        </authorList>
    </citation>
    <scope>NUCLEOTIDE SEQUENCE [LARGE SCALE GENOMIC DNA]</scope>
    <source>
        <strain evidence="5 6">176CP4-71</strain>
    </source>
</reference>
<dbReference type="InterPro" id="IPR036388">
    <property type="entry name" value="WH-like_DNA-bd_sf"/>
</dbReference>
<dbReference type="EMBL" id="SGIU01000002">
    <property type="protein sequence ID" value="TAI46912.1"/>
    <property type="molecule type" value="Genomic_DNA"/>
</dbReference>
<evidence type="ECO:0000259" key="4">
    <source>
        <dbReference type="PROSITE" id="PS50995"/>
    </source>
</evidence>
<dbReference type="PANTHER" id="PTHR42756:SF1">
    <property type="entry name" value="TRANSCRIPTIONAL REPRESSOR OF EMRAB OPERON"/>
    <property type="match status" value="1"/>
</dbReference>
<organism evidence="5 6">
    <name type="scientific">Flagellimonas allohymeniacidonis</name>
    <dbReference type="NCBI Taxonomy" id="2517819"/>
    <lineage>
        <taxon>Bacteria</taxon>
        <taxon>Pseudomonadati</taxon>
        <taxon>Bacteroidota</taxon>
        <taxon>Flavobacteriia</taxon>
        <taxon>Flavobacteriales</taxon>
        <taxon>Flavobacteriaceae</taxon>
        <taxon>Flagellimonas</taxon>
    </lineage>
</organism>